<protein>
    <submittedName>
        <fullName evidence="2">Unannotated protein</fullName>
    </submittedName>
</protein>
<dbReference type="GO" id="GO:0070490">
    <property type="term" value="P:protein pupylation"/>
    <property type="evidence" value="ECO:0007669"/>
    <property type="project" value="InterPro"/>
</dbReference>
<dbReference type="EMBL" id="CAFBMR010000003">
    <property type="protein sequence ID" value="CAB4902172.1"/>
    <property type="molecule type" value="Genomic_DNA"/>
</dbReference>
<dbReference type="Pfam" id="PF05639">
    <property type="entry name" value="Pup"/>
    <property type="match status" value="1"/>
</dbReference>
<feature type="region of interest" description="Disordered" evidence="1">
    <location>
        <begin position="1"/>
        <end position="30"/>
    </location>
</feature>
<reference evidence="2" key="1">
    <citation type="submission" date="2020-05" db="EMBL/GenBank/DDBJ databases">
        <authorList>
            <person name="Chiriac C."/>
            <person name="Salcher M."/>
            <person name="Ghai R."/>
            <person name="Kavagutti S V."/>
        </authorList>
    </citation>
    <scope>NUCLEOTIDE SEQUENCE</scope>
</reference>
<evidence type="ECO:0000313" key="2">
    <source>
        <dbReference type="EMBL" id="CAB4902172.1"/>
    </source>
</evidence>
<organism evidence="2">
    <name type="scientific">freshwater metagenome</name>
    <dbReference type="NCBI Taxonomy" id="449393"/>
    <lineage>
        <taxon>unclassified sequences</taxon>
        <taxon>metagenomes</taxon>
        <taxon>ecological metagenomes</taxon>
    </lineage>
</organism>
<sequence length="60" mass="6610">MSQERQQRASTPSQVDEDATAAPVRNDLSADVDSILDEIDDVLEENAEEFVKSFVQKGGQ</sequence>
<dbReference type="NCBIfam" id="TIGR03687">
    <property type="entry name" value="pupylate_cterm"/>
    <property type="match status" value="1"/>
</dbReference>
<name>A0A6J7G1F0_9ZZZZ</name>
<evidence type="ECO:0000256" key="1">
    <source>
        <dbReference type="SAM" id="MobiDB-lite"/>
    </source>
</evidence>
<dbReference type="GO" id="GO:0031386">
    <property type="term" value="F:protein tag activity"/>
    <property type="evidence" value="ECO:0007669"/>
    <property type="project" value="InterPro"/>
</dbReference>
<dbReference type="GO" id="GO:0010498">
    <property type="term" value="P:proteasomal protein catabolic process"/>
    <property type="evidence" value="ECO:0007669"/>
    <property type="project" value="InterPro"/>
</dbReference>
<dbReference type="AlphaFoldDB" id="A0A6J7G1F0"/>
<dbReference type="InterPro" id="IPR008515">
    <property type="entry name" value="Ubiquitin-like_Pup"/>
</dbReference>
<dbReference type="GO" id="GO:0019941">
    <property type="term" value="P:modification-dependent protein catabolic process"/>
    <property type="evidence" value="ECO:0007669"/>
    <property type="project" value="InterPro"/>
</dbReference>
<accession>A0A6J7G1F0</accession>
<proteinExistence type="inferred from homology"/>
<dbReference type="GO" id="GO:0070628">
    <property type="term" value="F:proteasome binding"/>
    <property type="evidence" value="ECO:0007669"/>
    <property type="project" value="InterPro"/>
</dbReference>
<dbReference type="HAMAP" id="MF_02106">
    <property type="entry name" value="Pup"/>
    <property type="match status" value="1"/>
</dbReference>
<gene>
    <name evidence="2" type="ORF">UFOPK3610_00193</name>
</gene>
<feature type="compositionally biased region" description="Polar residues" evidence="1">
    <location>
        <begin position="1"/>
        <end position="14"/>
    </location>
</feature>